<sequence length="1057" mass="115719">MKTYWKDIFREIWKTRGRFLAILAIIALGTGFFAGIKVACSDLKETADSFYKEHGLMDFRLASTYGVTEEDIAALEAREDVAQVMPGYSADVLANTGSGDFVLKLMAFDGPLNSFTVKEGRLPQASGEIAIERVGAAQNIAVGDEIELASGNDDPLSDTLKVERVRVVGIVESPLYPGEGRGTANIGSGSVECVAVIPTSDFALEVYTDAYITLRETQNLAAYTAEYDDTIAAKQKELEAFAAQRGALRLEEIREEANTEIADAKQELADGEAEMNEELAKAQKELDDAKAELEKGEKELADGRAALEKQEKDGQAQIDSARKELEAGERQYEELQAAYETNKAQADASLPESKAALEELKGQMDSLSVQIAALEEASPEAPELPQMKAQLAAMQEQYDAGMAEIEKAEAGLKQMEDALASMRSQLDSGKSELEKNEKALRDGIAQGKQKLAEAEAELARGKEEYTSGEAEYQEEKAKAEQELADARQEIADAEQELADLETPEWYVLSRADYPGYTEYGENAESIDKISLVLPVFFILIAVLVCLTTMTRMVEERRTQIGTLKALGFGTGKIVSKYMVYAFASSLMGSVIGLLIGFKVFPWACYTAFPISYPIFPMVHMPFHWEYAGLCTAAAVLATLLATFAACRKELRESPASLMRPKAPKAGRRMLLEKFGSLWKRISFAYKVTLRNFVRYKKRVLMTIVGIAGCTALMLAGFGLRYSITSVIPRQFGEIFHYDGVAAEKDGASGQEKEALLSAMEEGGISGHLAVLQKTVTAAAGDNTLEANLIVPEEPDKIGEFISLRTREGKQQIDLAAAGTVVSEKLANRLELEVGDAFALRMGDEEMTLRVGGITENYTQHFVYVTPEAYAQAAGKAMEENAVFFTLASEDDRDAVSERLVQEPAVLAVSLTQEQQKTMEDSMGNLSIIVLVIILSAGALAVVVLYNLMNINIAERTRELATIKVLGFREGETAAYVYRENILCTVIGIAVGLVLGTFLKNFILSVAELESMMFAPETDVWSYVFSAGLTLAFTFLVNGLFFFKLRRLNMAESMKSVE</sequence>
<feature type="coiled-coil region" evidence="6">
    <location>
        <begin position="247"/>
        <end position="503"/>
    </location>
</feature>
<dbReference type="PANTHER" id="PTHR30287:SF1">
    <property type="entry name" value="INNER MEMBRANE PROTEIN"/>
    <property type="match status" value="1"/>
</dbReference>
<feature type="domain" description="ABC3 transporter permease C-terminal" evidence="8">
    <location>
        <begin position="532"/>
        <end position="651"/>
    </location>
</feature>
<keyword evidence="5 7" id="KW-0472">Membrane</keyword>
<feature type="transmembrane region" description="Helical" evidence="7">
    <location>
        <begin position="981"/>
        <end position="1002"/>
    </location>
</feature>
<feature type="domain" description="MacB-like periplasmic core" evidence="9">
    <location>
        <begin position="702"/>
        <end position="901"/>
    </location>
</feature>
<keyword evidence="3 7" id="KW-0812">Transmembrane</keyword>
<feature type="domain" description="MacB-like periplasmic core" evidence="9">
    <location>
        <begin position="21"/>
        <end position="226"/>
    </location>
</feature>
<dbReference type="Gene3D" id="1.20.920.20">
    <property type="match status" value="1"/>
</dbReference>
<accession>A0A926HXD2</accession>
<feature type="transmembrane region" description="Helical" evidence="7">
    <location>
        <begin position="623"/>
        <end position="646"/>
    </location>
</feature>
<dbReference type="RefSeq" id="WP_249280364.1">
    <property type="nucleotide sequence ID" value="NZ_JACRSS010000003.1"/>
</dbReference>
<keyword evidence="4 7" id="KW-1133">Transmembrane helix</keyword>
<evidence type="ECO:0000256" key="7">
    <source>
        <dbReference type="SAM" id="Phobius"/>
    </source>
</evidence>
<proteinExistence type="predicted"/>
<evidence type="ECO:0000313" key="11">
    <source>
        <dbReference type="Proteomes" id="UP000617951"/>
    </source>
</evidence>
<feature type="transmembrane region" description="Helical" evidence="7">
    <location>
        <begin position="20"/>
        <end position="39"/>
    </location>
</feature>
<dbReference type="Gene3D" id="1.10.287.1490">
    <property type="match status" value="1"/>
</dbReference>
<comment type="caution">
    <text evidence="10">The sequence shown here is derived from an EMBL/GenBank/DDBJ whole genome shotgun (WGS) entry which is preliminary data.</text>
</comment>
<evidence type="ECO:0000313" key="10">
    <source>
        <dbReference type="EMBL" id="MBC8538641.1"/>
    </source>
</evidence>
<protein>
    <submittedName>
        <fullName evidence="10">ABC transporter permease</fullName>
    </submittedName>
</protein>
<feature type="transmembrane region" description="Helical" evidence="7">
    <location>
        <begin position="1022"/>
        <end position="1044"/>
    </location>
</feature>
<evidence type="ECO:0000259" key="8">
    <source>
        <dbReference type="Pfam" id="PF02687"/>
    </source>
</evidence>
<dbReference type="Pfam" id="PF02687">
    <property type="entry name" value="FtsX"/>
    <property type="match status" value="2"/>
</dbReference>
<evidence type="ECO:0000256" key="1">
    <source>
        <dbReference type="ARBA" id="ARBA00004651"/>
    </source>
</evidence>
<dbReference type="InterPro" id="IPR025857">
    <property type="entry name" value="MacB_PCD"/>
</dbReference>
<dbReference type="InterPro" id="IPR003838">
    <property type="entry name" value="ABC3_permease_C"/>
</dbReference>
<reference evidence="10" key="1">
    <citation type="submission" date="2020-08" db="EMBL/GenBank/DDBJ databases">
        <title>Genome public.</title>
        <authorList>
            <person name="Liu C."/>
            <person name="Sun Q."/>
        </authorList>
    </citation>
    <scope>NUCLEOTIDE SEQUENCE</scope>
    <source>
        <strain evidence="10">NSJ-63</strain>
    </source>
</reference>
<keyword evidence="6" id="KW-0175">Coiled coil</keyword>
<feature type="transmembrane region" description="Helical" evidence="7">
    <location>
        <begin position="925"/>
        <end position="947"/>
    </location>
</feature>
<dbReference type="GO" id="GO:0005886">
    <property type="term" value="C:plasma membrane"/>
    <property type="evidence" value="ECO:0007669"/>
    <property type="project" value="UniProtKB-SubCell"/>
</dbReference>
<feature type="transmembrane region" description="Helical" evidence="7">
    <location>
        <begin position="699"/>
        <end position="719"/>
    </location>
</feature>
<evidence type="ECO:0000256" key="4">
    <source>
        <dbReference type="ARBA" id="ARBA00022989"/>
    </source>
</evidence>
<comment type="subcellular location">
    <subcellularLocation>
        <location evidence="1">Cell membrane</location>
        <topology evidence="1">Multi-pass membrane protein</topology>
    </subcellularLocation>
</comment>
<keyword evidence="2" id="KW-1003">Cell membrane</keyword>
<organism evidence="10 11">
    <name type="scientific">Guopingia tenuis</name>
    <dbReference type="NCBI Taxonomy" id="2763656"/>
    <lineage>
        <taxon>Bacteria</taxon>
        <taxon>Bacillati</taxon>
        <taxon>Bacillota</taxon>
        <taxon>Clostridia</taxon>
        <taxon>Christensenellales</taxon>
        <taxon>Christensenellaceae</taxon>
        <taxon>Guopingia</taxon>
    </lineage>
</organism>
<dbReference type="PANTHER" id="PTHR30287">
    <property type="entry name" value="MEMBRANE COMPONENT OF PREDICTED ABC SUPERFAMILY METABOLITE UPTAKE TRANSPORTER"/>
    <property type="match status" value="1"/>
</dbReference>
<feature type="domain" description="ABC3 transporter permease C-terminal" evidence="8">
    <location>
        <begin position="931"/>
        <end position="1048"/>
    </location>
</feature>
<feature type="transmembrane region" description="Helical" evidence="7">
    <location>
        <begin position="531"/>
        <end position="549"/>
    </location>
</feature>
<gene>
    <name evidence="10" type="ORF">H8693_06800</name>
</gene>
<dbReference type="Proteomes" id="UP000617951">
    <property type="component" value="Unassembled WGS sequence"/>
</dbReference>
<name>A0A926HXD2_9FIRM</name>
<dbReference type="AlphaFoldDB" id="A0A926HXD2"/>
<evidence type="ECO:0000256" key="5">
    <source>
        <dbReference type="ARBA" id="ARBA00023136"/>
    </source>
</evidence>
<dbReference type="Pfam" id="PF12704">
    <property type="entry name" value="MacB_PCD"/>
    <property type="match status" value="2"/>
</dbReference>
<evidence type="ECO:0000256" key="6">
    <source>
        <dbReference type="SAM" id="Coils"/>
    </source>
</evidence>
<dbReference type="InterPro" id="IPR038766">
    <property type="entry name" value="Membrane_comp_ABC_pdt"/>
</dbReference>
<evidence type="ECO:0000259" key="9">
    <source>
        <dbReference type="Pfam" id="PF12704"/>
    </source>
</evidence>
<feature type="transmembrane region" description="Helical" evidence="7">
    <location>
        <begin position="577"/>
        <end position="603"/>
    </location>
</feature>
<dbReference type="EMBL" id="JACRSS010000003">
    <property type="protein sequence ID" value="MBC8538641.1"/>
    <property type="molecule type" value="Genomic_DNA"/>
</dbReference>
<evidence type="ECO:0000256" key="3">
    <source>
        <dbReference type="ARBA" id="ARBA00022692"/>
    </source>
</evidence>
<evidence type="ECO:0000256" key="2">
    <source>
        <dbReference type="ARBA" id="ARBA00022475"/>
    </source>
</evidence>
<keyword evidence="11" id="KW-1185">Reference proteome</keyword>